<dbReference type="Proteomes" id="UP001497444">
    <property type="component" value="Chromosome 3"/>
</dbReference>
<evidence type="ECO:0000313" key="1">
    <source>
        <dbReference type="EMBL" id="CAK9270800.1"/>
    </source>
</evidence>
<keyword evidence="2" id="KW-1185">Reference proteome</keyword>
<dbReference type="EMBL" id="OZ020098">
    <property type="protein sequence ID" value="CAK9270800.1"/>
    <property type="molecule type" value="Genomic_DNA"/>
</dbReference>
<sequence length="223" mass="25583">MSTFSPLQELHDCRQFPQMEPRRTYNRRQQKRKLLLLLLLPLLLSRKGSPSDEDGTSTTSSLLPIVYPARKISATRSSFGMPKFVCDSGKGSRRRKCMSYSSELFIAQDLLHVLEANGFLEPVARRRIISSCAGRDDQGRREEDHQGSSTLVLQFIWNFHGKNAPLQLLNQLLRTLQSLEFHWHQKLLQMICEALQTFIYDATLDVEVWRVHIQALAAGILCN</sequence>
<protein>
    <submittedName>
        <fullName evidence="1">Uncharacterized protein</fullName>
    </submittedName>
</protein>
<proteinExistence type="predicted"/>
<reference evidence="1" key="1">
    <citation type="submission" date="2024-02" db="EMBL/GenBank/DDBJ databases">
        <authorList>
            <consortium name="ELIXIR-Norway"/>
            <consortium name="Elixir Norway"/>
        </authorList>
    </citation>
    <scope>NUCLEOTIDE SEQUENCE</scope>
</reference>
<organism evidence="1 2">
    <name type="scientific">Sphagnum jensenii</name>
    <dbReference type="NCBI Taxonomy" id="128206"/>
    <lineage>
        <taxon>Eukaryota</taxon>
        <taxon>Viridiplantae</taxon>
        <taxon>Streptophyta</taxon>
        <taxon>Embryophyta</taxon>
        <taxon>Bryophyta</taxon>
        <taxon>Sphagnophytina</taxon>
        <taxon>Sphagnopsida</taxon>
        <taxon>Sphagnales</taxon>
        <taxon>Sphagnaceae</taxon>
        <taxon>Sphagnum</taxon>
    </lineage>
</organism>
<gene>
    <name evidence="1" type="ORF">CSSPJE1EN1_LOCUS16278</name>
</gene>
<evidence type="ECO:0000313" key="2">
    <source>
        <dbReference type="Proteomes" id="UP001497444"/>
    </source>
</evidence>
<accession>A0ABP0WVC2</accession>
<name>A0ABP0WVC2_9BRYO</name>